<evidence type="ECO:0000313" key="2">
    <source>
        <dbReference type="Proteomes" id="UP000091820"/>
    </source>
</evidence>
<keyword evidence="2" id="KW-1185">Reference proteome</keyword>
<dbReference type="GO" id="GO:0015918">
    <property type="term" value="P:sterol transport"/>
    <property type="evidence" value="ECO:0007669"/>
    <property type="project" value="TreeGrafter"/>
</dbReference>
<protein>
    <submittedName>
        <fullName evidence="1">Uncharacterized protein</fullName>
    </submittedName>
</protein>
<dbReference type="GO" id="GO:0042632">
    <property type="term" value="P:cholesterol homeostasis"/>
    <property type="evidence" value="ECO:0007669"/>
    <property type="project" value="TreeGrafter"/>
</dbReference>
<proteinExistence type="predicted"/>
<dbReference type="VEuPathDB" id="VectorBase:GBRI001026"/>
<dbReference type="STRING" id="37001.A0A1A9VZZ2"/>
<accession>A0A1A9VZZ2</accession>
<dbReference type="Proteomes" id="UP000091820">
    <property type="component" value="Unassembled WGS sequence"/>
</dbReference>
<dbReference type="GO" id="GO:0015485">
    <property type="term" value="F:cholesterol binding"/>
    <property type="evidence" value="ECO:0007669"/>
    <property type="project" value="TreeGrafter"/>
</dbReference>
<reference evidence="1" key="2">
    <citation type="submission" date="2020-05" db="UniProtKB">
        <authorList>
            <consortium name="EnsemblMetazoa"/>
        </authorList>
    </citation>
    <scope>IDENTIFICATION</scope>
    <source>
        <strain evidence="1">IAEA</strain>
    </source>
</reference>
<dbReference type="GO" id="GO:0030299">
    <property type="term" value="P:intestinal cholesterol absorption"/>
    <property type="evidence" value="ECO:0007669"/>
    <property type="project" value="TreeGrafter"/>
</dbReference>
<dbReference type="PANTHER" id="PTHR45727">
    <property type="entry name" value="NPC INTRACELLULAR CHOLESTEROL TRANSPORTER 1"/>
    <property type="match status" value="1"/>
</dbReference>
<sequence>MTMMDARKMRFKQKVPKKPAKVYKSQSIYASIYEFLMDRIIKTLYKSVTSIIEAKAIVPCIEIGLNQELSMPEDSFVLHYFQSLNRYLSIGPTVYFLLKSGLSFSESFNQNMLEGLKLENSLKKL</sequence>
<dbReference type="GO" id="GO:0005886">
    <property type="term" value="C:plasma membrane"/>
    <property type="evidence" value="ECO:0007669"/>
    <property type="project" value="TreeGrafter"/>
</dbReference>
<dbReference type="EnsemblMetazoa" id="GBRI001026-RA">
    <property type="protein sequence ID" value="GBRI001026-PA"/>
    <property type="gene ID" value="GBRI001026"/>
</dbReference>
<evidence type="ECO:0000313" key="1">
    <source>
        <dbReference type="EnsemblMetazoa" id="GBRI001026-PA"/>
    </source>
</evidence>
<reference evidence="2" key="1">
    <citation type="submission" date="2014-03" db="EMBL/GenBank/DDBJ databases">
        <authorList>
            <person name="Aksoy S."/>
            <person name="Warren W."/>
            <person name="Wilson R.K."/>
        </authorList>
    </citation>
    <scope>NUCLEOTIDE SEQUENCE [LARGE SCALE GENOMIC DNA]</scope>
    <source>
        <strain evidence="2">IAEA</strain>
    </source>
</reference>
<dbReference type="PANTHER" id="PTHR45727:SF2">
    <property type="entry name" value="NPC INTRACELLULAR CHOLESTEROL TRANSPORTER 1"/>
    <property type="match status" value="1"/>
</dbReference>
<organism evidence="1 2">
    <name type="scientific">Glossina brevipalpis</name>
    <dbReference type="NCBI Taxonomy" id="37001"/>
    <lineage>
        <taxon>Eukaryota</taxon>
        <taxon>Metazoa</taxon>
        <taxon>Ecdysozoa</taxon>
        <taxon>Arthropoda</taxon>
        <taxon>Hexapoda</taxon>
        <taxon>Insecta</taxon>
        <taxon>Pterygota</taxon>
        <taxon>Neoptera</taxon>
        <taxon>Endopterygota</taxon>
        <taxon>Diptera</taxon>
        <taxon>Brachycera</taxon>
        <taxon>Muscomorpha</taxon>
        <taxon>Hippoboscoidea</taxon>
        <taxon>Glossinidae</taxon>
        <taxon>Glossina</taxon>
    </lineage>
</organism>
<dbReference type="AlphaFoldDB" id="A0A1A9VZZ2"/>
<name>A0A1A9VZZ2_9MUSC</name>